<keyword evidence="2" id="KW-1185">Reference proteome</keyword>
<accession>A0A0C2VU67</accession>
<protein>
    <submittedName>
        <fullName evidence="1">Uncharacterized protein</fullName>
    </submittedName>
</protein>
<reference evidence="1 2" key="1">
    <citation type="submission" date="2015-01" db="EMBL/GenBank/DDBJ databases">
        <title>Jeotgalibacillus campisalis genome sequencing.</title>
        <authorList>
            <person name="Goh K.M."/>
            <person name="Chan K.-G."/>
            <person name="Yaakop A.S."/>
            <person name="Ee R."/>
            <person name="Gan H.M."/>
            <person name="Chan C.S."/>
        </authorList>
    </citation>
    <scope>NUCLEOTIDE SEQUENCE [LARGE SCALE GENOMIC DNA]</scope>
    <source>
        <strain evidence="1 2">SF-57</strain>
    </source>
</reference>
<dbReference type="Proteomes" id="UP000031972">
    <property type="component" value="Unassembled WGS sequence"/>
</dbReference>
<evidence type="ECO:0000313" key="2">
    <source>
        <dbReference type="Proteomes" id="UP000031972"/>
    </source>
</evidence>
<proteinExistence type="predicted"/>
<organism evidence="1 2">
    <name type="scientific">Jeotgalibacillus campisalis</name>
    <dbReference type="NCBI Taxonomy" id="220754"/>
    <lineage>
        <taxon>Bacteria</taxon>
        <taxon>Bacillati</taxon>
        <taxon>Bacillota</taxon>
        <taxon>Bacilli</taxon>
        <taxon>Bacillales</taxon>
        <taxon>Caryophanaceae</taxon>
        <taxon>Jeotgalibacillus</taxon>
    </lineage>
</organism>
<name>A0A0C2VU67_9BACL</name>
<gene>
    <name evidence="1" type="ORF">KR50_16800</name>
</gene>
<dbReference type="RefSeq" id="WP_269746068.1">
    <property type="nucleotide sequence ID" value="NZ_JXRR01000014.1"/>
</dbReference>
<comment type="caution">
    <text evidence="1">The sequence shown here is derived from an EMBL/GenBank/DDBJ whole genome shotgun (WGS) entry which is preliminary data.</text>
</comment>
<dbReference type="EMBL" id="JXRR01000014">
    <property type="protein sequence ID" value="KIL47513.1"/>
    <property type="molecule type" value="Genomic_DNA"/>
</dbReference>
<dbReference type="PATRIC" id="fig|220754.4.peg.1700"/>
<evidence type="ECO:0000313" key="1">
    <source>
        <dbReference type="EMBL" id="KIL47513.1"/>
    </source>
</evidence>
<sequence length="43" mass="4757">MIVLGGAGSNRPFGGFHLKRKEPVKEFETHFVSGSFFYPTIGN</sequence>
<dbReference type="AlphaFoldDB" id="A0A0C2VU67"/>